<dbReference type="Gene3D" id="2.60.40.1170">
    <property type="entry name" value="Mu homology domain, subdomain B"/>
    <property type="match status" value="1"/>
</dbReference>
<comment type="caution">
    <text evidence="3">The sequence shown here is derived from an EMBL/GenBank/DDBJ whole genome shotgun (WGS) entry which is preliminary data.</text>
</comment>
<dbReference type="NCBIfam" id="TIGR01451">
    <property type="entry name" value="B_ant_repeat"/>
    <property type="match status" value="1"/>
</dbReference>
<proteinExistence type="predicted"/>
<evidence type="ECO:0000313" key="3">
    <source>
        <dbReference type="EMBL" id="MFD2521838.1"/>
    </source>
</evidence>
<evidence type="ECO:0000313" key="4">
    <source>
        <dbReference type="Proteomes" id="UP001597510"/>
    </source>
</evidence>
<name>A0ABW5J9U5_9BACT</name>
<dbReference type="InterPro" id="IPR047589">
    <property type="entry name" value="DUF11_rpt"/>
</dbReference>
<feature type="signal peptide" evidence="1">
    <location>
        <begin position="1"/>
        <end position="21"/>
    </location>
</feature>
<gene>
    <name evidence="3" type="ORF">ACFSR2_13150</name>
</gene>
<dbReference type="SUPFAM" id="SSF103647">
    <property type="entry name" value="TSP type-3 repeat"/>
    <property type="match status" value="1"/>
</dbReference>
<reference evidence="4" key="1">
    <citation type="journal article" date="2019" name="Int. J. Syst. Evol. Microbiol.">
        <title>The Global Catalogue of Microorganisms (GCM) 10K type strain sequencing project: providing services to taxonomists for standard genome sequencing and annotation.</title>
        <authorList>
            <consortium name="The Broad Institute Genomics Platform"/>
            <consortium name="The Broad Institute Genome Sequencing Center for Infectious Disease"/>
            <person name="Wu L."/>
            <person name="Ma J."/>
        </authorList>
    </citation>
    <scope>NUCLEOTIDE SEQUENCE [LARGE SCALE GENOMIC DNA]</scope>
    <source>
        <strain evidence="4">KCTC 52344</strain>
    </source>
</reference>
<dbReference type="InterPro" id="IPR013783">
    <property type="entry name" value="Ig-like_fold"/>
</dbReference>
<organism evidence="3 4">
    <name type="scientific">Emticicia soli</name>
    <dbReference type="NCBI Taxonomy" id="2027878"/>
    <lineage>
        <taxon>Bacteria</taxon>
        <taxon>Pseudomonadati</taxon>
        <taxon>Bacteroidota</taxon>
        <taxon>Cytophagia</taxon>
        <taxon>Cytophagales</taxon>
        <taxon>Leadbetterellaceae</taxon>
        <taxon>Emticicia</taxon>
    </lineage>
</organism>
<feature type="chain" id="PRO_5046480151" evidence="1">
    <location>
        <begin position="22"/>
        <end position="780"/>
    </location>
</feature>
<evidence type="ECO:0000256" key="1">
    <source>
        <dbReference type="SAM" id="SignalP"/>
    </source>
</evidence>
<dbReference type="InterPro" id="IPR028974">
    <property type="entry name" value="TSP_type-3_rpt"/>
</dbReference>
<dbReference type="InterPro" id="IPR001434">
    <property type="entry name" value="OmcB-like_DUF11"/>
</dbReference>
<dbReference type="EMBL" id="JBHULC010000011">
    <property type="protein sequence ID" value="MFD2521838.1"/>
    <property type="molecule type" value="Genomic_DNA"/>
</dbReference>
<keyword evidence="1" id="KW-0732">Signal</keyword>
<accession>A0ABW5J9U5</accession>
<sequence length="780" mass="78739">MVTLKNLLLVILTLCTSFAFSQQTIENNRICNDPIVGRGVYALPSLSGGGICLLCNTSDAANVTDGNLDNYGVAAIPAGAISTTVLIAIKDSLQYYPGGNTVGFVIGGHNGGLLNGGLLSASILSNLSIQTLRNGTVVQTVNYTTGSSGLLLGVLQATSTGKQVLSFATGAGQDFDEVRLIASGTVAALTSVRIYEAFESPAGCATDCVNALVGTDASGAPATGSSGVCLGGSVANAGNTTDSDSTNNFATITLPTLGLGCDRYIQVNASTIYDEGTFAGFVISETSGLLGLDLLGGITIETFNGGISQESSVGSALLTANVLNGSTNSYQVGFRTTKKFNAIRITIRSLGVNLGGTYRIYYAYVKADSDNDGIPNCLDKCSGSDAVDTDGDGVPDACDNNIIDLSLTKGVDNSRPAQGGAVAFTVTITRDNTTQNATGVKVTDLLPAGLTYTGHTAPTGTQYSQTTGIWNVGSALGGTTNSLSLVINATADSTGVIINQASITASNETDTDNSSLQDHIASACVTVPIQICQGSSIILVAPSAPSYVWYRDGVPIPGGTNDSLVVTLSGDYTVNFTSSSGCASGNCCPIVVNVNALPSISAGADVAVCSGVSTTLTATGTGTFQWNTGETTASISVSPTLTTNYIVRLTNALGCTNADTVIVTANPSPLSANAIAICNNAGTTDNSLDDTFTITLNPSGGSGIGASYSVALNGSAVTGVSFTYGTQSSPISAGLISGGSKTLLITDNNGCTLNTTVNPPASCSSCPTKVCVPITIVKSE</sequence>
<protein>
    <submittedName>
        <fullName evidence="3">DUF11 domain-containing protein</fullName>
    </submittedName>
</protein>
<keyword evidence="4" id="KW-1185">Reference proteome</keyword>
<dbReference type="Gene3D" id="2.60.40.10">
    <property type="entry name" value="Immunoglobulins"/>
    <property type="match status" value="1"/>
</dbReference>
<dbReference type="Pfam" id="PF01345">
    <property type="entry name" value="DUF11"/>
    <property type="match status" value="1"/>
</dbReference>
<evidence type="ECO:0000259" key="2">
    <source>
        <dbReference type="Pfam" id="PF01345"/>
    </source>
</evidence>
<feature type="domain" description="DUF11" evidence="2">
    <location>
        <begin position="404"/>
        <end position="513"/>
    </location>
</feature>
<dbReference type="Gene3D" id="4.10.1080.10">
    <property type="entry name" value="TSP type-3 repeat"/>
    <property type="match status" value="1"/>
</dbReference>
<dbReference type="RefSeq" id="WP_340236113.1">
    <property type="nucleotide sequence ID" value="NZ_JBBEWC010000005.1"/>
</dbReference>
<dbReference type="Proteomes" id="UP001597510">
    <property type="component" value="Unassembled WGS sequence"/>
</dbReference>